<dbReference type="Proteomes" id="UP000298111">
    <property type="component" value="Unassembled WGS sequence"/>
</dbReference>
<proteinExistence type="predicted"/>
<evidence type="ECO:0000313" key="1">
    <source>
        <dbReference type="EMBL" id="TGG82313.1"/>
    </source>
</evidence>
<dbReference type="GeneID" id="75184806"/>
<protein>
    <submittedName>
        <fullName evidence="1">Uncharacterized protein</fullName>
    </submittedName>
</protein>
<reference evidence="1 2" key="1">
    <citation type="submission" date="2018-10" db="EMBL/GenBank/DDBJ databases">
        <title>Isolation of pseudouridimycin from Streptomyces albus DSM 40763.</title>
        <authorList>
            <person name="Rosenqvist P."/>
            <person name="Metsae-Ketelae M."/>
            <person name="Virta P."/>
        </authorList>
    </citation>
    <scope>NUCLEOTIDE SEQUENCE [LARGE SCALE GENOMIC DNA]</scope>
    <source>
        <strain evidence="1 2">DSM 40763</strain>
    </source>
</reference>
<accession>A0A6C1BZT5</accession>
<gene>
    <name evidence="1" type="ORF">D8771_17130</name>
</gene>
<evidence type="ECO:0000313" key="2">
    <source>
        <dbReference type="Proteomes" id="UP000298111"/>
    </source>
</evidence>
<sequence length="184" mass="18943">MTELPHTRTRTVHWLATAAALAAVLGATALLQPATATTAPPRTTGAAPDPARAHYPLECGPHASGIDVLDKASADFDGDGTPETVAAVRCAAHGGTPPSAVFVLSRPAGADRPRIAGTLVSAKEGMTVKDLAVRGTTVSATLLGYSSSEVPRCCPDRQRKVKWEWRDGKFVLRAAPVAGGGLSV</sequence>
<dbReference type="RefSeq" id="WP_016467852.1">
    <property type="nucleotide sequence ID" value="NZ_BBQG01000040.1"/>
</dbReference>
<organism evidence="1 2">
    <name type="scientific">Streptomyces albus</name>
    <dbReference type="NCBI Taxonomy" id="1888"/>
    <lineage>
        <taxon>Bacteria</taxon>
        <taxon>Bacillati</taxon>
        <taxon>Actinomycetota</taxon>
        <taxon>Actinomycetes</taxon>
        <taxon>Kitasatosporales</taxon>
        <taxon>Streptomycetaceae</taxon>
        <taxon>Streptomyces</taxon>
    </lineage>
</organism>
<name>A0A6C1BZT5_9ACTN</name>
<comment type="caution">
    <text evidence="1">The sequence shown here is derived from an EMBL/GenBank/DDBJ whole genome shotgun (WGS) entry which is preliminary data.</text>
</comment>
<dbReference type="AlphaFoldDB" id="A0A6C1BZT5"/>
<dbReference type="EMBL" id="RCIY01000062">
    <property type="protein sequence ID" value="TGG82313.1"/>
    <property type="molecule type" value="Genomic_DNA"/>
</dbReference>